<evidence type="ECO:0000313" key="2">
    <source>
        <dbReference type="Proteomes" id="UP000005239"/>
    </source>
</evidence>
<accession>A0A2A6CLN2</accession>
<reference evidence="1" key="2">
    <citation type="submission" date="2022-06" db="UniProtKB">
        <authorList>
            <consortium name="EnsemblMetazoa"/>
        </authorList>
    </citation>
    <scope>IDENTIFICATION</scope>
    <source>
        <strain evidence="1">PS312</strain>
    </source>
</reference>
<proteinExistence type="predicted"/>
<dbReference type="Proteomes" id="UP000005239">
    <property type="component" value="Unassembled WGS sequence"/>
</dbReference>
<reference evidence="2" key="1">
    <citation type="journal article" date="2008" name="Nat. Genet.">
        <title>The Pristionchus pacificus genome provides a unique perspective on nematode lifestyle and parasitism.</title>
        <authorList>
            <person name="Dieterich C."/>
            <person name="Clifton S.W."/>
            <person name="Schuster L.N."/>
            <person name="Chinwalla A."/>
            <person name="Delehaunty K."/>
            <person name="Dinkelacker I."/>
            <person name="Fulton L."/>
            <person name="Fulton R."/>
            <person name="Godfrey J."/>
            <person name="Minx P."/>
            <person name="Mitreva M."/>
            <person name="Roeseler W."/>
            <person name="Tian H."/>
            <person name="Witte H."/>
            <person name="Yang S.P."/>
            <person name="Wilson R.K."/>
            <person name="Sommer R.J."/>
        </authorList>
    </citation>
    <scope>NUCLEOTIDE SEQUENCE [LARGE SCALE GENOMIC DNA]</scope>
    <source>
        <strain evidence="2">PS312</strain>
    </source>
</reference>
<keyword evidence="2" id="KW-1185">Reference proteome</keyword>
<dbReference type="EnsemblMetazoa" id="PPA22192.1">
    <property type="protein sequence ID" value="PPA22192.1"/>
    <property type="gene ID" value="WBGene00111746"/>
</dbReference>
<evidence type="ECO:0000313" key="1">
    <source>
        <dbReference type="EnsemblMetazoa" id="PPA22192.1"/>
    </source>
</evidence>
<name>A0A2A6CLN2_PRIPA</name>
<dbReference type="AlphaFoldDB" id="A0A2A6CLN2"/>
<gene>
    <name evidence="1" type="primary">WBGene00111746</name>
</gene>
<organism evidence="1 2">
    <name type="scientific">Pristionchus pacificus</name>
    <name type="common">Parasitic nematode worm</name>
    <dbReference type="NCBI Taxonomy" id="54126"/>
    <lineage>
        <taxon>Eukaryota</taxon>
        <taxon>Metazoa</taxon>
        <taxon>Ecdysozoa</taxon>
        <taxon>Nematoda</taxon>
        <taxon>Chromadorea</taxon>
        <taxon>Rhabditida</taxon>
        <taxon>Rhabditina</taxon>
        <taxon>Diplogasteromorpha</taxon>
        <taxon>Diplogasteroidea</taxon>
        <taxon>Neodiplogasteridae</taxon>
        <taxon>Pristionchus</taxon>
    </lineage>
</organism>
<sequence>MLSFRPLIIATLVVGAISYKMTPEIESCMAQIESQVGGETEASLKTAIEGVLAGVKTSNLLAAQKVFKEVAVPERNRTLDKYMVNSCSQMKTCFICPLELA</sequence>
<protein>
    <submittedName>
        <fullName evidence="1">Uncharacterized protein</fullName>
    </submittedName>
</protein>
<accession>A0A8R1UI05</accession>